<dbReference type="GeneID" id="85008390"/>
<dbReference type="Proteomes" id="UP000006001">
    <property type="component" value="Unassembled WGS sequence"/>
</dbReference>
<dbReference type="SUPFAM" id="SSF51412">
    <property type="entry name" value="Inosine monophosphate dehydrogenase (IMPDH)"/>
    <property type="match status" value="1"/>
</dbReference>
<dbReference type="AlphaFoldDB" id="D0WHZ7"/>
<evidence type="ECO:0000313" key="4">
    <source>
        <dbReference type="EMBL" id="EEZ60664.1"/>
    </source>
</evidence>
<evidence type="ECO:0000313" key="5">
    <source>
        <dbReference type="Proteomes" id="UP000006001"/>
    </source>
</evidence>
<reference evidence="4" key="1">
    <citation type="submission" date="2009-10" db="EMBL/GenBank/DDBJ databases">
        <authorList>
            <person name="Weinstock G."/>
            <person name="Sodergren E."/>
            <person name="Clifton S."/>
            <person name="Fulton L."/>
            <person name="Fulton B."/>
            <person name="Courtney L."/>
            <person name="Fronick C."/>
            <person name="Harrison M."/>
            <person name="Strong C."/>
            <person name="Farmer C."/>
            <person name="Delahaunty K."/>
            <person name="Markovic C."/>
            <person name="Hall O."/>
            <person name="Minx P."/>
            <person name="Tomlinson C."/>
            <person name="Mitreva M."/>
            <person name="Nelson J."/>
            <person name="Hou S."/>
            <person name="Wollam A."/>
            <person name="Pepin K.H."/>
            <person name="Johnson M."/>
            <person name="Bhonagiri V."/>
            <person name="Nash W.E."/>
            <person name="Warren W."/>
            <person name="Chinwalla A."/>
            <person name="Mardis E.R."/>
            <person name="Wilson R.K."/>
        </authorList>
    </citation>
    <scope>NUCLEOTIDE SEQUENCE [LARGE SCALE GENOMIC DNA]</scope>
    <source>
        <strain evidence="4">ATCC 700122</strain>
    </source>
</reference>
<dbReference type="EMBL" id="ACUX02000016">
    <property type="protein sequence ID" value="EEZ60664.1"/>
    <property type="molecule type" value="Genomic_DNA"/>
</dbReference>
<accession>D0WHZ7</accession>
<protein>
    <submittedName>
        <fullName evidence="4">Enoyl-[acyl-carrier-protein] reductase II</fullName>
    </submittedName>
</protein>
<dbReference type="InterPro" id="IPR004136">
    <property type="entry name" value="NMO"/>
</dbReference>
<dbReference type="Pfam" id="PF03060">
    <property type="entry name" value="NMO"/>
    <property type="match status" value="1"/>
</dbReference>
<dbReference type="OrthoDB" id="9778912at2"/>
<comment type="caution">
    <text evidence="4">The sequence shown here is derived from an EMBL/GenBank/DDBJ whole genome shotgun (WGS) entry which is preliminary data.</text>
</comment>
<evidence type="ECO:0000256" key="3">
    <source>
        <dbReference type="ARBA" id="ARBA00023002"/>
    </source>
</evidence>
<name>D0WHZ7_SLAES</name>
<proteinExistence type="predicted"/>
<dbReference type="PANTHER" id="PTHR32332">
    <property type="entry name" value="2-NITROPROPANE DIOXYGENASE"/>
    <property type="match status" value="1"/>
</dbReference>
<dbReference type="Gene3D" id="3.20.20.70">
    <property type="entry name" value="Aldolase class I"/>
    <property type="match status" value="1"/>
</dbReference>
<keyword evidence="3" id="KW-0560">Oxidoreductase</keyword>
<organism evidence="4 5">
    <name type="scientific">Slackia exigua (strain ATCC 700122 / DSM 15923 / CIP 105133 / JCM 11022 / KCTC 5966 / S-7)</name>
    <dbReference type="NCBI Taxonomy" id="649764"/>
    <lineage>
        <taxon>Bacteria</taxon>
        <taxon>Bacillati</taxon>
        <taxon>Actinomycetota</taxon>
        <taxon>Coriobacteriia</taxon>
        <taxon>Eggerthellales</taxon>
        <taxon>Eggerthellaceae</taxon>
        <taxon>Slackia</taxon>
    </lineage>
</organism>
<sequence length="323" mass="33676">MRTRVTELLGIERPIVQGAMARIADARLAAAVSNAGGLGIIACGGAPLDWVRAQIELARTLTKRPFGVNVMLMDPHADDVARLVCDMEVPVVTTGAGSPSAYMGMWHEAGIKVIPVVASCALARRMERLGADAVVAEGCEAGGHIGELTTMVLTPAVCEAVSIPVIAAGGIADGRGMVAAFALGAEGVQVATRFLCAEECLVADAYKDRVLAAKDSDTIVTGRGGGHPVRQLKNRWAREVRALELDRAATDADVELRLAGSLKRAVDGDVDDGSMMAGQSACLVKARQSAAAIMDDLMAGCEAWGACALGTRLERNATRSWRG</sequence>
<dbReference type="GO" id="GO:0018580">
    <property type="term" value="F:nitronate monooxygenase activity"/>
    <property type="evidence" value="ECO:0007669"/>
    <property type="project" value="InterPro"/>
</dbReference>
<gene>
    <name evidence="4" type="ORF">HMPREF0762_01469</name>
</gene>
<dbReference type="eggNOG" id="COG2070">
    <property type="taxonomic scope" value="Bacteria"/>
</dbReference>
<keyword evidence="2" id="KW-0288">FMN</keyword>
<keyword evidence="1" id="KW-0285">Flavoprotein</keyword>
<dbReference type="HOGENOM" id="CLU_038732_1_1_11"/>
<evidence type="ECO:0000256" key="1">
    <source>
        <dbReference type="ARBA" id="ARBA00022630"/>
    </source>
</evidence>
<dbReference type="CDD" id="cd04730">
    <property type="entry name" value="NPD_like"/>
    <property type="match status" value="1"/>
</dbReference>
<keyword evidence="5" id="KW-1185">Reference proteome</keyword>
<dbReference type="STRING" id="649764.HMPREF0762_01469"/>
<dbReference type="RefSeq" id="WP_006362728.1">
    <property type="nucleotide sequence ID" value="NZ_GG700631.1"/>
</dbReference>
<dbReference type="InterPro" id="IPR013785">
    <property type="entry name" value="Aldolase_TIM"/>
</dbReference>
<dbReference type="PANTHER" id="PTHR32332:SF20">
    <property type="entry name" value="2-NITROPROPANE DIOXYGENASE-LIKE PROTEIN"/>
    <property type="match status" value="1"/>
</dbReference>
<evidence type="ECO:0000256" key="2">
    <source>
        <dbReference type="ARBA" id="ARBA00022643"/>
    </source>
</evidence>